<accession>A0ABW1KIA3</accession>
<evidence type="ECO:0000313" key="4">
    <source>
        <dbReference type="EMBL" id="MFC6020817.1"/>
    </source>
</evidence>
<evidence type="ECO:0000259" key="3">
    <source>
        <dbReference type="Pfam" id="PF20434"/>
    </source>
</evidence>
<dbReference type="PANTHER" id="PTHR48081:SF13">
    <property type="entry name" value="ALPHA_BETA HYDROLASE"/>
    <property type="match status" value="1"/>
</dbReference>
<dbReference type="InterPro" id="IPR049492">
    <property type="entry name" value="BD-FAE-like_dom"/>
</dbReference>
<comment type="caution">
    <text evidence="4">The sequence shown here is derived from an EMBL/GenBank/DDBJ whole genome shotgun (WGS) entry which is preliminary data.</text>
</comment>
<dbReference type="RefSeq" id="WP_377428428.1">
    <property type="nucleotide sequence ID" value="NZ_JBHSPR010000037.1"/>
</dbReference>
<dbReference type="InterPro" id="IPR029058">
    <property type="entry name" value="AB_hydrolase_fold"/>
</dbReference>
<feature type="compositionally biased region" description="Low complexity" evidence="2">
    <location>
        <begin position="125"/>
        <end position="142"/>
    </location>
</feature>
<organism evidence="4 5">
    <name type="scientific">Plantactinospora solaniradicis</name>
    <dbReference type="NCBI Taxonomy" id="1723736"/>
    <lineage>
        <taxon>Bacteria</taxon>
        <taxon>Bacillati</taxon>
        <taxon>Actinomycetota</taxon>
        <taxon>Actinomycetes</taxon>
        <taxon>Micromonosporales</taxon>
        <taxon>Micromonosporaceae</taxon>
        <taxon>Plantactinospora</taxon>
    </lineage>
</organism>
<dbReference type="SUPFAM" id="SSF53474">
    <property type="entry name" value="alpha/beta-Hydrolases"/>
    <property type="match status" value="1"/>
</dbReference>
<dbReference type="InterPro" id="IPR050300">
    <property type="entry name" value="GDXG_lipolytic_enzyme"/>
</dbReference>
<dbReference type="GO" id="GO:0016787">
    <property type="term" value="F:hydrolase activity"/>
    <property type="evidence" value="ECO:0007669"/>
    <property type="project" value="UniProtKB-KW"/>
</dbReference>
<dbReference type="EMBL" id="JBHSPR010000037">
    <property type="protein sequence ID" value="MFC6020817.1"/>
    <property type="molecule type" value="Genomic_DNA"/>
</dbReference>
<evidence type="ECO:0000313" key="5">
    <source>
        <dbReference type="Proteomes" id="UP001596203"/>
    </source>
</evidence>
<dbReference type="Proteomes" id="UP001596203">
    <property type="component" value="Unassembled WGS sequence"/>
</dbReference>
<evidence type="ECO:0000256" key="1">
    <source>
        <dbReference type="ARBA" id="ARBA00022801"/>
    </source>
</evidence>
<protein>
    <submittedName>
        <fullName evidence="4">Alpha/beta hydrolase fold domain-containing protein</fullName>
    </submittedName>
</protein>
<feature type="domain" description="BD-FAE-like" evidence="3">
    <location>
        <begin position="20"/>
        <end position="268"/>
    </location>
</feature>
<feature type="region of interest" description="Disordered" evidence="2">
    <location>
        <begin position="120"/>
        <end position="168"/>
    </location>
</feature>
<gene>
    <name evidence="4" type="ORF">ACFP2T_32190</name>
</gene>
<dbReference type="Gene3D" id="3.40.50.1820">
    <property type="entry name" value="alpha/beta hydrolase"/>
    <property type="match status" value="1"/>
</dbReference>
<dbReference type="Pfam" id="PF20434">
    <property type="entry name" value="BD-FAE"/>
    <property type="match status" value="1"/>
</dbReference>
<sequence length="351" mass="37275">MIPDLAYRPTEPTDDRGHLLDLYLPADPRGDRPLILWTGGSGWMRDNGKDGAGPIAEVFTARGYAVAGVSIRSSGQGVFPAQLHDIKAAIRWLRSQARQYRLDPERFTVMGDSSGGWTAAMAALTGGDPTPTGDGDPTPAGNDDGGSVPGDDGDPTPAGLAGGTDPSSRVQAAVAFYPPTDFLRMDEQMLPGACREFNRELGITDCHNDPGSPESQLIGGAIQTRPEATGAANPVRYAARSAPPVLLLHGQADALVPHGQSVLLYQALRDAGATVTFYSVPGAGHDWRTVLDPANHDDQRVYRAHSGRERVTAGRPGPSWDAIDRFIRDAMEARRTSPSTETRHAPDGIVG</sequence>
<name>A0ABW1KIA3_9ACTN</name>
<keyword evidence="5" id="KW-1185">Reference proteome</keyword>
<reference evidence="5" key="1">
    <citation type="journal article" date="2019" name="Int. J. Syst. Evol. Microbiol.">
        <title>The Global Catalogue of Microorganisms (GCM) 10K type strain sequencing project: providing services to taxonomists for standard genome sequencing and annotation.</title>
        <authorList>
            <consortium name="The Broad Institute Genomics Platform"/>
            <consortium name="The Broad Institute Genome Sequencing Center for Infectious Disease"/>
            <person name="Wu L."/>
            <person name="Ma J."/>
        </authorList>
    </citation>
    <scope>NUCLEOTIDE SEQUENCE [LARGE SCALE GENOMIC DNA]</scope>
    <source>
        <strain evidence="5">ZS-35-S2</strain>
    </source>
</reference>
<evidence type="ECO:0000256" key="2">
    <source>
        <dbReference type="SAM" id="MobiDB-lite"/>
    </source>
</evidence>
<proteinExistence type="predicted"/>
<dbReference type="PANTHER" id="PTHR48081">
    <property type="entry name" value="AB HYDROLASE SUPERFAMILY PROTEIN C4A8.06C"/>
    <property type="match status" value="1"/>
</dbReference>
<keyword evidence="1 4" id="KW-0378">Hydrolase</keyword>